<name>A0ACC1I317_9FUNG</name>
<gene>
    <name evidence="1" type="ORF">LPJ66_012249</name>
</gene>
<protein>
    <submittedName>
        <fullName evidence="1">Uncharacterized protein</fullName>
    </submittedName>
</protein>
<reference evidence="1" key="1">
    <citation type="submission" date="2022-07" db="EMBL/GenBank/DDBJ databases">
        <title>Phylogenomic reconstructions and comparative analyses of Kickxellomycotina fungi.</title>
        <authorList>
            <person name="Reynolds N.K."/>
            <person name="Stajich J.E."/>
            <person name="Barry K."/>
            <person name="Grigoriev I.V."/>
            <person name="Crous P."/>
            <person name="Smith M.E."/>
        </authorList>
    </citation>
    <scope>NUCLEOTIDE SEQUENCE</scope>
    <source>
        <strain evidence="1">Benny 63K</strain>
    </source>
</reference>
<dbReference type="Proteomes" id="UP001150581">
    <property type="component" value="Unassembled WGS sequence"/>
</dbReference>
<sequence length="317" mass="32559">MYTASRDVFAADSSSSSSASKEIPADEFGAAVRAAFEEAYARPSVAAGVVRRTAQAGVVSASITTWQRDFSGARKRRVAQTLVLGIGGGHAAELAAGAAADISSEVQALESPTDAALRAVLRGDKGTRAVEIWRGGVLQHSFDVAAAHGDFYGDATFGSLAWSNDNSVVVYAAEPPAQPAHGADMAASLDASPFALDGDWGETFGGKRPPVLVALRVADGTVRVLQTPRGVSPGQALFLPGAAHRIAFVGYEHGARKPGLVYCQNRPAALFVGALAGGFERVHSGAVRSPRLAPSGRTLVFLETGAGGPHAAASALR</sequence>
<dbReference type="EMBL" id="JANBPG010004345">
    <property type="protein sequence ID" value="KAJ1876758.1"/>
    <property type="molecule type" value="Genomic_DNA"/>
</dbReference>
<comment type="caution">
    <text evidence="1">The sequence shown here is derived from an EMBL/GenBank/DDBJ whole genome shotgun (WGS) entry which is preliminary data.</text>
</comment>
<accession>A0ACC1I317</accession>
<proteinExistence type="predicted"/>
<keyword evidence="2" id="KW-1185">Reference proteome</keyword>
<evidence type="ECO:0000313" key="2">
    <source>
        <dbReference type="Proteomes" id="UP001150581"/>
    </source>
</evidence>
<evidence type="ECO:0000313" key="1">
    <source>
        <dbReference type="EMBL" id="KAJ1876758.1"/>
    </source>
</evidence>
<feature type="non-terminal residue" evidence="1">
    <location>
        <position position="317"/>
    </location>
</feature>
<organism evidence="1 2">
    <name type="scientific">Kickxella alabastrina</name>
    <dbReference type="NCBI Taxonomy" id="61397"/>
    <lineage>
        <taxon>Eukaryota</taxon>
        <taxon>Fungi</taxon>
        <taxon>Fungi incertae sedis</taxon>
        <taxon>Zoopagomycota</taxon>
        <taxon>Kickxellomycotina</taxon>
        <taxon>Kickxellomycetes</taxon>
        <taxon>Kickxellales</taxon>
        <taxon>Kickxellaceae</taxon>
        <taxon>Kickxella</taxon>
    </lineage>
</organism>